<organism evidence="1 2">
    <name type="scientific">Rattus norvegicus</name>
    <name type="common">Rat</name>
    <dbReference type="NCBI Taxonomy" id="10116"/>
    <lineage>
        <taxon>Eukaryota</taxon>
        <taxon>Metazoa</taxon>
        <taxon>Chordata</taxon>
        <taxon>Craniata</taxon>
        <taxon>Vertebrata</taxon>
        <taxon>Euteleostomi</taxon>
        <taxon>Mammalia</taxon>
        <taxon>Eutheria</taxon>
        <taxon>Euarchontoglires</taxon>
        <taxon>Glires</taxon>
        <taxon>Rodentia</taxon>
        <taxon>Myomorpha</taxon>
        <taxon>Muroidea</taxon>
        <taxon>Muridae</taxon>
        <taxon>Murinae</taxon>
        <taxon>Rattus</taxon>
    </lineage>
</organism>
<gene>
    <name evidence="1" type="ORF">rCG_62461</name>
</gene>
<proteinExistence type="predicted"/>
<dbReference type="EMBL" id="CH473976">
    <property type="protein sequence ID" value="EDM00633.1"/>
    <property type="molecule type" value="Genomic_DNA"/>
</dbReference>
<evidence type="ECO:0000313" key="2">
    <source>
        <dbReference type="Proteomes" id="UP000234681"/>
    </source>
</evidence>
<dbReference type="AlphaFoldDB" id="A6J6F6"/>
<protein>
    <submittedName>
        <fullName evidence="1">RCG62461</fullName>
    </submittedName>
</protein>
<dbReference type="Proteomes" id="UP000234681">
    <property type="component" value="Chromosome 2"/>
</dbReference>
<accession>A6J6F6</accession>
<evidence type="ECO:0000313" key="1">
    <source>
        <dbReference type="EMBL" id="EDM00633.1"/>
    </source>
</evidence>
<sequence length="98" mass="10531">MANLSPRCALGFDHTATPTLLRAGAPAPAARPLVGRVLITQPRTGVVRAKADFEKVAVGLRLERRECDCGAGGAEEGRSAEPYYHWRDDAALEAQETE</sequence>
<name>A6J6F6_RAT</name>
<reference evidence="1 2" key="1">
    <citation type="submission" date="2005-09" db="EMBL/GenBank/DDBJ databases">
        <authorList>
            <person name="Mural R.J."/>
            <person name="Li P.W."/>
            <person name="Adams M.D."/>
            <person name="Amanatides P.G."/>
            <person name="Baden-Tillson H."/>
            <person name="Barnstead M."/>
            <person name="Chin S.H."/>
            <person name="Dew I."/>
            <person name="Evans C.A."/>
            <person name="Ferriera S."/>
            <person name="Flanigan M."/>
            <person name="Fosler C."/>
            <person name="Glodek A."/>
            <person name="Gu Z."/>
            <person name="Holt R.A."/>
            <person name="Jennings D."/>
            <person name="Kraft C.L."/>
            <person name="Lu F."/>
            <person name="Nguyen T."/>
            <person name="Nusskern D.R."/>
            <person name="Pfannkoch C.M."/>
            <person name="Sitter C."/>
            <person name="Sutton G.G."/>
            <person name="Venter J.C."/>
            <person name="Wang Z."/>
            <person name="Woodage T."/>
            <person name="Zheng X.H."/>
            <person name="Zhong F."/>
        </authorList>
    </citation>
    <scope>NUCLEOTIDE SEQUENCE [LARGE SCALE GENOMIC DNA]</scope>
    <source>
        <strain>BN</strain>
        <strain evidence="2">Sprague-Dawley</strain>
    </source>
</reference>